<feature type="domain" description="CBS" evidence="3">
    <location>
        <begin position="86"/>
        <end position="142"/>
    </location>
</feature>
<accession>A0A5F2BPE5</accession>
<protein>
    <submittedName>
        <fullName evidence="4">CBS domain-containing protein</fullName>
    </submittedName>
</protein>
<dbReference type="SUPFAM" id="SSF54631">
    <property type="entry name" value="CBS-domain pair"/>
    <property type="match status" value="1"/>
</dbReference>
<evidence type="ECO:0000313" key="5">
    <source>
        <dbReference type="Proteomes" id="UP000298429"/>
    </source>
</evidence>
<feature type="domain" description="CBS" evidence="3">
    <location>
        <begin position="153"/>
        <end position="211"/>
    </location>
</feature>
<dbReference type="Pfam" id="PF00571">
    <property type="entry name" value="CBS"/>
    <property type="match status" value="2"/>
</dbReference>
<dbReference type="PANTHER" id="PTHR43080:SF2">
    <property type="entry name" value="CBS DOMAIN-CONTAINING PROTEIN"/>
    <property type="match status" value="1"/>
</dbReference>
<dbReference type="PANTHER" id="PTHR43080">
    <property type="entry name" value="CBS DOMAIN-CONTAINING PROTEIN CBSX3, MITOCHONDRIAL"/>
    <property type="match status" value="1"/>
</dbReference>
<reference evidence="4 5" key="1">
    <citation type="journal article" date="2019" name="PLoS Negl. Trop. Dis.">
        <title>Revisiting the worldwide diversity of Leptospira species in the environment.</title>
        <authorList>
            <person name="Vincent A.T."/>
            <person name="Schiettekatte O."/>
            <person name="Bourhy P."/>
            <person name="Veyrier F.J."/>
            <person name="Picardeau M."/>
        </authorList>
    </citation>
    <scope>NUCLEOTIDE SEQUENCE [LARGE SCALE GENOMIC DNA]</scope>
    <source>
        <strain evidence="4 5">201702444</strain>
    </source>
</reference>
<dbReference type="Gene3D" id="3.10.580.10">
    <property type="entry name" value="CBS-domain"/>
    <property type="match status" value="1"/>
</dbReference>
<evidence type="ECO:0000259" key="3">
    <source>
        <dbReference type="PROSITE" id="PS51371"/>
    </source>
</evidence>
<dbReference type="OrthoDB" id="9811720at2"/>
<keyword evidence="1 2" id="KW-0129">CBS domain</keyword>
<evidence type="ECO:0000256" key="2">
    <source>
        <dbReference type="PROSITE-ProRule" id="PRU00703"/>
    </source>
</evidence>
<dbReference type="EMBL" id="RQGN01000023">
    <property type="protein sequence ID" value="TGM07267.1"/>
    <property type="molecule type" value="Genomic_DNA"/>
</dbReference>
<sequence length="213" mass="24292">MFFWVTRGVSETYIPPVQPEIIHPLHSIAPSPSVKRIEPEQDLEVKNRAKKLGQEIDSEYKNVSSLNRVRSNQGESISSLTAKDLMTSSVVCFEENDSIDRAEEIFVRKRFRHVPVLDATNTLCGILSDRDWMRWKLDHLSENELGKTIGQIMKERILSVQIHAGIGEISKVLFEERIGCLPVVNETLQVIGIITRSDVLRAILRVNEREFLA</sequence>
<evidence type="ECO:0000313" key="4">
    <source>
        <dbReference type="EMBL" id="TGM07267.1"/>
    </source>
</evidence>
<name>A0A5F2BPE5_9LEPT</name>
<evidence type="ECO:0000256" key="1">
    <source>
        <dbReference type="ARBA" id="ARBA00023122"/>
    </source>
</evidence>
<dbReference type="PROSITE" id="PS51371">
    <property type="entry name" value="CBS"/>
    <property type="match status" value="2"/>
</dbReference>
<dbReference type="InterPro" id="IPR046342">
    <property type="entry name" value="CBS_dom_sf"/>
</dbReference>
<dbReference type="InterPro" id="IPR051257">
    <property type="entry name" value="Diverse_CBS-Domain"/>
</dbReference>
<gene>
    <name evidence="4" type="ORF">EHQ76_04520</name>
</gene>
<dbReference type="RefSeq" id="WP_135669916.1">
    <property type="nucleotide sequence ID" value="NZ_RQGN01000023.1"/>
</dbReference>
<dbReference type="SMART" id="SM00116">
    <property type="entry name" value="CBS"/>
    <property type="match status" value="2"/>
</dbReference>
<dbReference type="InterPro" id="IPR000644">
    <property type="entry name" value="CBS_dom"/>
</dbReference>
<dbReference type="Proteomes" id="UP000298429">
    <property type="component" value="Unassembled WGS sequence"/>
</dbReference>
<organism evidence="4 5">
    <name type="scientific">Leptospira barantonii</name>
    <dbReference type="NCBI Taxonomy" id="2023184"/>
    <lineage>
        <taxon>Bacteria</taxon>
        <taxon>Pseudomonadati</taxon>
        <taxon>Spirochaetota</taxon>
        <taxon>Spirochaetia</taxon>
        <taxon>Leptospirales</taxon>
        <taxon>Leptospiraceae</taxon>
        <taxon>Leptospira</taxon>
    </lineage>
</organism>
<dbReference type="AlphaFoldDB" id="A0A5F2BPE5"/>
<comment type="caution">
    <text evidence="4">The sequence shown here is derived from an EMBL/GenBank/DDBJ whole genome shotgun (WGS) entry which is preliminary data.</text>
</comment>
<proteinExistence type="predicted"/>